<dbReference type="PROSITE" id="PS50126">
    <property type="entry name" value="S1"/>
    <property type="match status" value="3"/>
</dbReference>
<feature type="domain" description="S1 motif" evidence="1">
    <location>
        <begin position="101"/>
        <end position="179"/>
    </location>
</feature>
<reference evidence="2 3" key="1">
    <citation type="journal article" date="2016" name="Nat. Commun.">
        <title>Thousands of microbial genomes shed light on interconnected biogeochemical processes in an aquifer system.</title>
        <authorList>
            <person name="Anantharaman K."/>
            <person name="Brown C.T."/>
            <person name="Hug L.A."/>
            <person name="Sharon I."/>
            <person name="Castelle C.J."/>
            <person name="Probst A.J."/>
            <person name="Thomas B.C."/>
            <person name="Singh A."/>
            <person name="Wilkins M.J."/>
            <person name="Karaoz U."/>
            <person name="Brodie E.L."/>
            <person name="Williams K.H."/>
            <person name="Hubbard S.S."/>
            <person name="Banfield J.F."/>
        </authorList>
    </citation>
    <scope>NUCLEOTIDE SEQUENCE [LARGE SCALE GENOMIC DNA]</scope>
</reference>
<organism evidence="2 3">
    <name type="scientific">Candidatus Brennerbacteria bacterium RIFOXYD1_FULL_41_16</name>
    <dbReference type="NCBI Taxonomy" id="1797529"/>
    <lineage>
        <taxon>Bacteria</taxon>
        <taxon>Candidatus Brenneribacteriota</taxon>
    </lineage>
</organism>
<dbReference type="InterPro" id="IPR003029">
    <property type="entry name" value="S1_domain"/>
</dbReference>
<feature type="domain" description="S1 motif" evidence="1">
    <location>
        <begin position="16"/>
        <end position="83"/>
    </location>
</feature>
<dbReference type="PANTHER" id="PTHR47559:SF1">
    <property type="entry name" value="OS03G0844900 PROTEIN"/>
    <property type="match status" value="1"/>
</dbReference>
<dbReference type="GO" id="GO:0003676">
    <property type="term" value="F:nucleic acid binding"/>
    <property type="evidence" value="ECO:0007669"/>
    <property type="project" value="InterPro"/>
</dbReference>
<dbReference type="InterPro" id="IPR012340">
    <property type="entry name" value="NA-bd_OB-fold"/>
</dbReference>
<gene>
    <name evidence="2" type="ORF">A2570_01140</name>
</gene>
<comment type="caution">
    <text evidence="2">The sequence shown here is derived from an EMBL/GenBank/DDBJ whole genome shotgun (WGS) entry which is preliminary data.</text>
</comment>
<dbReference type="Gene3D" id="2.40.50.140">
    <property type="entry name" value="Nucleic acid-binding proteins"/>
    <property type="match status" value="4"/>
</dbReference>
<dbReference type="PRINTS" id="PR00681">
    <property type="entry name" value="RIBOSOMALS1"/>
</dbReference>
<dbReference type="SUPFAM" id="SSF50249">
    <property type="entry name" value="Nucleic acid-binding proteins"/>
    <property type="match status" value="4"/>
</dbReference>
<dbReference type="Proteomes" id="UP000178570">
    <property type="component" value="Unassembled WGS sequence"/>
</dbReference>
<dbReference type="Pfam" id="PF00575">
    <property type="entry name" value="S1"/>
    <property type="match status" value="2"/>
</dbReference>
<dbReference type="AlphaFoldDB" id="A0A1G1XM92"/>
<dbReference type="PANTHER" id="PTHR47559">
    <property type="entry name" value="OS03G0844900 PROTEIN"/>
    <property type="match status" value="1"/>
</dbReference>
<dbReference type="InterPro" id="IPR052757">
    <property type="entry name" value="Ribosomal_protein_S1"/>
</dbReference>
<evidence type="ECO:0000313" key="2">
    <source>
        <dbReference type="EMBL" id="OGY40720.1"/>
    </source>
</evidence>
<accession>A0A1G1XM92</accession>
<sequence length="339" mass="38091">MQQILEAIKKSRANIGAITQGQVLKKEPRRVFIDLGDIGTGIILGREYLFSADKIKNLSPGDEIAVKIIGPTDENNFWELSLNQADKEAGWEKIRQARDLREILSLNIIGANQGGLLMQFERIEGFLPVSQLATEHYPRVEGGNRVRILDELKKLVGKEVKVRILDFNQQDGKLIFSEKEAESEKLQDLLSSYNVGGEIEGEITGLAPFGAFIKFGEPTLEGLIHISEIDHKLVDDPSQYLKVGDKTKAKIINIAHGRIFLSLKPYKQNPWDEIESKYKKGKAYPGRVIKQTQLGALVGLDDYIFGICEDKEIAVENTYQFKILEIDKKEKKISLGLAE</sequence>
<dbReference type="InterPro" id="IPR035104">
    <property type="entry name" value="Ribosomal_protein_S1-like"/>
</dbReference>
<dbReference type="STRING" id="1797529.A2570_01140"/>
<proteinExistence type="predicted"/>
<feature type="domain" description="S1 motif" evidence="1">
    <location>
        <begin position="196"/>
        <end position="264"/>
    </location>
</feature>
<protein>
    <recommendedName>
        <fullName evidence="1">S1 motif domain-containing protein</fullName>
    </recommendedName>
</protein>
<dbReference type="EMBL" id="MHHY01000006">
    <property type="protein sequence ID" value="OGY40720.1"/>
    <property type="molecule type" value="Genomic_DNA"/>
</dbReference>
<evidence type="ECO:0000259" key="1">
    <source>
        <dbReference type="PROSITE" id="PS50126"/>
    </source>
</evidence>
<evidence type="ECO:0000313" key="3">
    <source>
        <dbReference type="Proteomes" id="UP000178570"/>
    </source>
</evidence>
<name>A0A1G1XM92_9BACT</name>
<dbReference type="SMART" id="SM00316">
    <property type="entry name" value="S1"/>
    <property type="match status" value="4"/>
</dbReference>